<reference evidence="1" key="1">
    <citation type="submission" date="2020-06" db="EMBL/GenBank/DDBJ databases">
        <authorList>
            <person name="Li T."/>
            <person name="Hu X."/>
            <person name="Zhang T."/>
            <person name="Song X."/>
            <person name="Zhang H."/>
            <person name="Dai N."/>
            <person name="Sheng W."/>
            <person name="Hou X."/>
            <person name="Wei L."/>
        </authorList>
    </citation>
    <scope>NUCLEOTIDE SEQUENCE</scope>
    <source>
        <strain evidence="1">G02</strain>
        <tissue evidence="1">Leaf</tissue>
    </source>
</reference>
<sequence length="109" mass="13189">MQIFNLRKEFELLKMKETKNVKEYIDRVMKVVNRIRLMDEDLHEKRIVEKVIVTLPERFEAKISSLEDTWDLLQLTLQELANVLQVVEQRKAFREEKTQLKLLLLHLVK</sequence>
<name>A0AAW2R3Q8_SESRA</name>
<comment type="caution">
    <text evidence="1">The sequence shown here is derived from an EMBL/GenBank/DDBJ whole genome shotgun (WGS) entry which is preliminary data.</text>
</comment>
<dbReference type="PANTHER" id="PTHR35317">
    <property type="entry name" value="OS04G0629600 PROTEIN"/>
    <property type="match status" value="1"/>
</dbReference>
<gene>
    <name evidence="1" type="ORF">Sradi_3346300</name>
</gene>
<dbReference type="PANTHER" id="PTHR35317:SF31">
    <property type="entry name" value="DUF4219 DOMAIN-CONTAINING PROTEIN"/>
    <property type="match status" value="1"/>
</dbReference>
<organism evidence="1">
    <name type="scientific">Sesamum radiatum</name>
    <name type="common">Black benniseed</name>
    <dbReference type="NCBI Taxonomy" id="300843"/>
    <lineage>
        <taxon>Eukaryota</taxon>
        <taxon>Viridiplantae</taxon>
        <taxon>Streptophyta</taxon>
        <taxon>Embryophyta</taxon>
        <taxon>Tracheophyta</taxon>
        <taxon>Spermatophyta</taxon>
        <taxon>Magnoliopsida</taxon>
        <taxon>eudicotyledons</taxon>
        <taxon>Gunneridae</taxon>
        <taxon>Pentapetalae</taxon>
        <taxon>asterids</taxon>
        <taxon>lamiids</taxon>
        <taxon>Lamiales</taxon>
        <taxon>Pedaliaceae</taxon>
        <taxon>Sesamum</taxon>
    </lineage>
</organism>
<dbReference type="EMBL" id="JACGWJ010000014">
    <property type="protein sequence ID" value="KAL0374306.1"/>
    <property type="molecule type" value="Genomic_DNA"/>
</dbReference>
<reference evidence="1" key="2">
    <citation type="journal article" date="2024" name="Plant">
        <title>Genomic evolution and insights into agronomic trait innovations of Sesamum species.</title>
        <authorList>
            <person name="Miao H."/>
            <person name="Wang L."/>
            <person name="Qu L."/>
            <person name="Liu H."/>
            <person name="Sun Y."/>
            <person name="Le M."/>
            <person name="Wang Q."/>
            <person name="Wei S."/>
            <person name="Zheng Y."/>
            <person name="Lin W."/>
            <person name="Duan Y."/>
            <person name="Cao H."/>
            <person name="Xiong S."/>
            <person name="Wang X."/>
            <person name="Wei L."/>
            <person name="Li C."/>
            <person name="Ma Q."/>
            <person name="Ju M."/>
            <person name="Zhao R."/>
            <person name="Li G."/>
            <person name="Mu C."/>
            <person name="Tian Q."/>
            <person name="Mei H."/>
            <person name="Zhang T."/>
            <person name="Gao T."/>
            <person name="Zhang H."/>
        </authorList>
    </citation>
    <scope>NUCLEOTIDE SEQUENCE</scope>
    <source>
        <strain evidence="1">G02</strain>
    </source>
</reference>
<dbReference type="AlphaFoldDB" id="A0AAW2R3Q8"/>
<evidence type="ECO:0000313" key="1">
    <source>
        <dbReference type="EMBL" id="KAL0374306.1"/>
    </source>
</evidence>
<accession>A0AAW2R3Q8</accession>
<proteinExistence type="predicted"/>
<dbReference type="Pfam" id="PF14223">
    <property type="entry name" value="Retrotran_gag_2"/>
    <property type="match status" value="1"/>
</dbReference>
<protein>
    <submittedName>
        <fullName evidence="1">Uncharacterized protein</fullName>
    </submittedName>
</protein>